<gene>
    <name evidence="1" type="ORF">SAMN05444359_11258</name>
</gene>
<accession>A0A1H9H8M6</accession>
<dbReference type="EMBL" id="FOFB01000012">
    <property type="protein sequence ID" value="SEQ58623.1"/>
    <property type="molecule type" value="Genomic_DNA"/>
</dbReference>
<dbReference type="Proteomes" id="UP000199021">
    <property type="component" value="Unassembled WGS sequence"/>
</dbReference>
<protein>
    <submittedName>
        <fullName evidence="1">Uncharacterized protein</fullName>
    </submittedName>
</protein>
<organism evidence="1 2">
    <name type="scientific">Neolewinella agarilytica</name>
    <dbReference type="NCBI Taxonomy" id="478744"/>
    <lineage>
        <taxon>Bacteria</taxon>
        <taxon>Pseudomonadati</taxon>
        <taxon>Bacteroidota</taxon>
        <taxon>Saprospiria</taxon>
        <taxon>Saprospirales</taxon>
        <taxon>Lewinellaceae</taxon>
        <taxon>Neolewinella</taxon>
    </lineage>
</organism>
<name>A0A1H9H8M6_9BACT</name>
<dbReference type="RefSeq" id="WP_090168778.1">
    <property type="nucleotide sequence ID" value="NZ_FOFB01000012.1"/>
</dbReference>
<reference evidence="2" key="1">
    <citation type="submission" date="2016-10" db="EMBL/GenBank/DDBJ databases">
        <authorList>
            <person name="Varghese N."/>
            <person name="Submissions S."/>
        </authorList>
    </citation>
    <scope>NUCLEOTIDE SEQUENCE [LARGE SCALE GENOMIC DNA]</scope>
    <source>
        <strain evidence="2">DSM 24740</strain>
    </source>
</reference>
<evidence type="ECO:0000313" key="2">
    <source>
        <dbReference type="Proteomes" id="UP000199021"/>
    </source>
</evidence>
<keyword evidence="2" id="KW-1185">Reference proteome</keyword>
<sequence length="847" mass="95594">MDNSVFQDWSSAPTVSTNINQEFESPFVVSPTQEQVSFAEEEVAVVDFESPFLPSVQLVEGEAVFDQREQLFVQLLDELPEEEFTEGVVDLFTEGERYLEHHLGASLLPEAEVGTSRREELLQGHFHPLAVAMETLTDRLLQEFSGLEDAPLTEGLIDQAFSRHMLAEELGNPVFEDFFKKAFRKIKRAAKKVGKVIKKGVKLAKKFHPVAVLLRKVKKMVRPFLTKIIRRVIRRLPAALRSPARMLARKLGVKAELGLSDQEMTLRRISAEGETYAYPAGPDLEFIEREFDLRLAEQLFASTEEEARAVFAAYQEDSEFQEGDFAAEERLLEAREQLKRSIQGASTAEEVGPAVEQFVGVAMKAIKVGIRLIGRQKVINAIAKLFTRFIGKLIGPKAAGPLAKALVEKGFRLLNLEVSEEEAQRAPAEVIVQMLEEMLVDVARLDEEVLDNQELLEQEVYHLFRHYSGRNMPSNMVVAELQEAEQAAAWMLLPKNGRKRYKKYSRIMEASLTRSQIAGVRSFNGQRLRTFLRRNYQYQGDQPLRVRIHLYEAVRGTTLSYVSLLEKGTPGLGSARRAAWSQLHPLTPAAASLLLGNSALGQRVGERWLTSRHRIRPGQRFYYLEVVGQSRRLPPRRSRPLVPASGQPASNLPSVRQEDAMVKFDFTRSTMTLGLFVTEDKGAEITRRLRSEDYFGAATTFRSAIRDALNGILLRDIGRKVKVVMELSEERYLEEHFGGLLAAGAAFAKEQLKKLMERLLEKLVRQAEKALVNHLRRLRDDFIRSQENPAQGLSLHLVFIDMPGMALLRTFFKVKRGEPLSVGDITGIVIPAIPTPDLRIFPGKNAL</sequence>
<evidence type="ECO:0000313" key="1">
    <source>
        <dbReference type="EMBL" id="SEQ58623.1"/>
    </source>
</evidence>
<proteinExistence type="predicted"/>
<dbReference type="STRING" id="478744.SAMN05444359_11258"/>
<dbReference type="AlphaFoldDB" id="A0A1H9H8M6"/>
<dbReference type="InParanoid" id="A0A1H9H8M6"/>
<dbReference type="OrthoDB" id="5501404at2"/>